<dbReference type="InterPro" id="IPR037507">
    <property type="entry name" value="Ribosomal_mL59"/>
</dbReference>
<organism evidence="3 4">
    <name type="scientific">Sporormia fimetaria CBS 119925</name>
    <dbReference type="NCBI Taxonomy" id="1340428"/>
    <lineage>
        <taxon>Eukaryota</taxon>
        <taxon>Fungi</taxon>
        <taxon>Dikarya</taxon>
        <taxon>Ascomycota</taxon>
        <taxon>Pezizomycotina</taxon>
        <taxon>Dothideomycetes</taxon>
        <taxon>Pleosporomycetidae</taxon>
        <taxon>Pleosporales</taxon>
        <taxon>Sporormiaceae</taxon>
        <taxon>Sporormia</taxon>
    </lineage>
</organism>
<evidence type="ECO:0000313" key="4">
    <source>
        <dbReference type="Proteomes" id="UP000799440"/>
    </source>
</evidence>
<name>A0A6A6VH84_9PLEO</name>
<dbReference type="PANTHER" id="PTHR28041">
    <property type="entry name" value="54S RIBOSOMAL PROTEIN L25, MITOCHONDRIAL"/>
    <property type="match status" value="1"/>
</dbReference>
<dbReference type="OrthoDB" id="18529at2759"/>
<keyword evidence="4" id="KW-1185">Reference proteome</keyword>
<dbReference type="EMBL" id="MU006565">
    <property type="protein sequence ID" value="KAF2749982.1"/>
    <property type="molecule type" value="Genomic_DNA"/>
</dbReference>
<accession>A0A6A6VH84</accession>
<evidence type="ECO:0000259" key="2">
    <source>
        <dbReference type="Pfam" id="PF18126"/>
    </source>
</evidence>
<dbReference type="InterPro" id="IPR040922">
    <property type="entry name" value="Ribosomal_mL59_dom"/>
</dbReference>
<protein>
    <recommendedName>
        <fullName evidence="2">Large ribosomal subunit protein mL59 domain-containing protein</fullName>
    </recommendedName>
</protein>
<dbReference type="GO" id="GO:0003735">
    <property type="term" value="F:structural constituent of ribosome"/>
    <property type="evidence" value="ECO:0007669"/>
    <property type="project" value="InterPro"/>
</dbReference>
<dbReference type="GO" id="GO:0005762">
    <property type="term" value="C:mitochondrial large ribosomal subunit"/>
    <property type="evidence" value="ECO:0007669"/>
    <property type="project" value="InterPro"/>
</dbReference>
<proteinExistence type="predicted"/>
<feature type="region of interest" description="Disordered" evidence="1">
    <location>
        <begin position="29"/>
        <end position="49"/>
    </location>
</feature>
<feature type="domain" description="Large ribosomal subunit protein mL59" evidence="2">
    <location>
        <begin position="16"/>
        <end position="176"/>
    </location>
</feature>
<sequence length="194" mass="21968">MSVQKHIELGKSLHPRLIQFFKRYPPPALFSTPPTAPQTPATANPPTPIEANAPPAVEPIATENGDSVAELGYHNPFQPRKNHRTGKWLGPVYGLRKQAELVKLAEKYGVVDLLPYTVKKPEEKEKRRIEGGLRVRGTGVGMKVKGKIWERTLNARLEQRRRAMEYMPVLIERWKATGHGRGWNQWPSGRKGKK</sequence>
<dbReference type="Pfam" id="PF18126">
    <property type="entry name" value="Mitoc_mL59"/>
    <property type="match status" value="1"/>
</dbReference>
<dbReference type="Proteomes" id="UP000799440">
    <property type="component" value="Unassembled WGS sequence"/>
</dbReference>
<dbReference type="AlphaFoldDB" id="A0A6A6VH84"/>
<gene>
    <name evidence="3" type="ORF">M011DRAFT_397689</name>
</gene>
<evidence type="ECO:0000313" key="3">
    <source>
        <dbReference type="EMBL" id="KAF2749982.1"/>
    </source>
</evidence>
<evidence type="ECO:0000256" key="1">
    <source>
        <dbReference type="SAM" id="MobiDB-lite"/>
    </source>
</evidence>
<reference evidence="3" key="1">
    <citation type="journal article" date="2020" name="Stud. Mycol.">
        <title>101 Dothideomycetes genomes: a test case for predicting lifestyles and emergence of pathogens.</title>
        <authorList>
            <person name="Haridas S."/>
            <person name="Albert R."/>
            <person name="Binder M."/>
            <person name="Bloem J."/>
            <person name="Labutti K."/>
            <person name="Salamov A."/>
            <person name="Andreopoulos B."/>
            <person name="Baker S."/>
            <person name="Barry K."/>
            <person name="Bills G."/>
            <person name="Bluhm B."/>
            <person name="Cannon C."/>
            <person name="Castanera R."/>
            <person name="Culley D."/>
            <person name="Daum C."/>
            <person name="Ezra D."/>
            <person name="Gonzalez J."/>
            <person name="Henrissat B."/>
            <person name="Kuo A."/>
            <person name="Liang C."/>
            <person name="Lipzen A."/>
            <person name="Lutzoni F."/>
            <person name="Magnuson J."/>
            <person name="Mondo S."/>
            <person name="Nolan M."/>
            <person name="Ohm R."/>
            <person name="Pangilinan J."/>
            <person name="Park H.-J."/>
            <person name="Ramirez L."/>
            <person name="Alfaro M."/>
            <person name="Sun H."/>
            <person name="Tritt A."/>
            <person name="Yoshinaga Y."/>
            <person name="Zwiers L.-H."/>
            <person name="Turgeon B."/>
            <person name="Goodwin S."/>
            <person name="Spatafora J."/>
            <person name="Crous P."/>
            <person name="Grigoriev I."/>
        </authorList>
    </citation>
    <scope>NUCLEOTIDE SEQUENCE</scope>
    <source>
        <strain evidence="3">CBS 119925</strain>
    </source>
</reference>
<dbReference type="PANTHER" id="PTHR28041:SF1">
    <property type="entry name" value="LARGE RIBOSOMAL SUBUNIT PROTEIN ML59"/>
    <property type="match status" value="1"/>
</dbReference>